<gene>
    <name evidence="4" type="ORF">SAMN05660235_02112</name>
</gene>
<sequence>MFPLPKQTNGANQFFFWIIMGLLGLWLFSGLTAFKLSTTALLTMHYIMEISSIILGFIIFFITWYGTNHNVGMQACAISLVALSTSIFEIGHVLAYPGMPGVTAETLEHLWITYSLVARLIWGFGLLYTMTLPATNGTFAYYPNKTLLYSTLLVVAALMANVSFNNTLSPSLYIDRYDHPLAVLGRVLGLVADAAALIILRRYHPNHVSRNFLQMALVFSFLADLSYLFSNQTPFVLNVSSHLCKVLSYYYLLRAIFVVVIQKPYEEIMKFKDEMEELAANNAKLYQESEQQRNLIEDTLAKIGTIISSQLNLKDTLDAIADMVADMMRARQSCIALLTKDHSVLQVAATYGINTPPAVIPLQSSLAGQVLESKTALYIDDLTLHPELFRPQLIFSNIRSMICAPLVNDREVIGVIEAYSSDKAAFTERDALFLKALGAYAGAAIASAMLYEETKLRLDEEKFLYQIAQSAASTIDTDTIMAQCTTHTVNALNADMGIGFLLGSNGRILSAKATVGIDCTITDVELAAYPKLAELTSTFKPAATTIDAFPLLSQSCDKNTIKHLLILPLSVDHRLLGVIILGWRGFVAPDRLERLPFAALMAQQIALGLEKANLYNQVKAMALADGLTGLANRRNFDLFLKAELRRSFTLKRPLSLIMFDLDKFKHYNDTYGHLTGDKLLAQIGEILRHNVRSIDLPARYGGEEFSIILPECTNAEALAIAEKLRQIVEETHFPDNLGAFTARITASLGVATYDPAITSGGVPDMEDLIAWADKALYQAKQQGRNRVFNAPLVQ</sequence>
<feature type="domain" description="GGDEF" evidence="3">
    <location>
        <begin position="652"/>
        <end position="792"/>
    </location>
</feature>
<protein>
    <submittedName>
        <fullName evidence="4">Diguanylate cyclase with GAF sensor</fullName>
    </submittedName>
</protein>
<feature type="coiled-coil region" evidence="1">
    <location>
        <begin position="268"/>
        <end position="295"/>
    </location>
</feature>
<dbReference type="Gene3D" id="3.30.70.270">
    <property type="match status" value="1"/>
</dbReference>
<dbReference type="GO" id="GO:0052621">
    <property type="term" value="F:diguanylate cyclase activity"/>
    <property type="evidence" value="ECO:0007669"/>
    <property type="project" value="TreeGrafter"/>
</dbReference>
<evidence type="ECO:0000313" key="4">
    <source>
        <dbReference type="EMBL" id="SDF59654.1"/>
    </source>
</evidence>
<name>A0A1G7MDL6_9FIRM</name>
<dbReference type="Pfam" id="PF13185">
    <property type="entry name" value="GAF_2"/>
    <property type="match status" value="1"/>
</dbReference>
<feature type="transmembrane region" description="Helical" evidence="2">
    <location>
        <begin position="249"/>
        <end position="265"/>
    </location>
</feature>
<dbReference type="PANTHER" id="PTHR45138">
    <property type="entry name" value="REGULATORY COMPONENTS OF SENSORY TRANSDUCTION SYSTEM"/>
    <property type="match status" value="1"/>
</dbReference>
<dbReference type="AlphaFoldDB" id="A0A1G7MDL6"/>
<feature type="transmembrane region" description="Helical" evidence="2">
    <location>
        <begin position="183"/>
        <end position="200"/>
    </location>
</feature>
<dbReference type="InterPro" id="IPR000160">
    <property type="entry name" value="GGDEF_dom"/>
</dbReference>
<evidence type="ECO:0000256" key="1">
    <source>
        <dbReference type="SAM" id="Coils"/>
    </source>
</evidence>
<feature type="transmembrane region" description="Helical" evidence="2">
    <location>
        <begin position="146"/>
        <end position="163"/>
    </location>
</feature>
<dbReference type="InterPro" id="IPR029787">
    <property type="entry name" value="Nucleotide_cyclase"/>
</dbReference>
<feature type="transmembrane region" description="Helical" evidence="2">
    <location>
        <begin position="14"/>
        <end position="34"/>
    </location>
</feature>
<dbReference type="Gene3D" id="3.30.450.40">
    <property type="match status" value="2"/>
</dbReference>
<dbReference type="Pfam" id="PF17159">
    <property type="entry name" value="MASE3"/>
    <property type="match status" value="1"/>
</dbReference>
<keyword evidence="2" id="KW-0472">Membrane</keyword>
<feature type="transmembrane region" description="Helical" evidence="2">
    <location>
        <begin position="432"/>
        <end position="451"/>
    </location>
</feature>
<dbReference type="SMART" id="SM00065">
    <property type="entry name" value="GAF"/>
    <property type="match status" value="2"/>
</dbReference>
<dbReference type="NCBIfam" id="TIGR00254">
    <property type="entry name" value="GGDEF"/>
    <property type="match status" value="1"/>
</dbReference>
<dbReference type="InterPro" id="IPR033425">
    <property type="entry name" value="MASE3"/>
</dbReference>
<organism evidence="4 5">
    <name type="scientific">Sporolituus thermophilus DSM 23256</name>
    <dbReference type="NCBI Taxonomy" id="1123285"/>
    <lineage>
        <taxon>Bacteria</taxon>
        <taxon>Bacillati</taxon>
        <taxon>Bacillota</taxon>
        <taxon>Negativicutes</taxon>
        <taxon>Selenomonadales</taxon>
        <taxon>Sporomusaceae</taxon>
        <taxon>Sporolituus</taxon>
    </lineage>
</organism>
<dbReference type="InterPro" id="IPR003018">
    <property type="entry name" value="GAF"/>
</dbReference>
<keyword evidence="2" id="KW-0812">Transmembrane</keyword>
<dbReference type="SUPFAM" id="SSF55781">
    <property type="entry name" value="GAF domain-like"/>
    <property type="match status" value="2"/>
</dbReference>
<dbReference type="GO" id="GO:0005886">
    <property type="term" value="C:plasma membrane"/>
    <property type="evidence" value="ECO:0007669"/>
    <property type="project" value="TreeGrafter"/>
</dbReference>
<keyword evidence="5" id="KW-1185">Reference proteome</keyword>
<dbReference type="InterPro" id="IPR050469">
    <property type="entry name" value="Diguanylate_Cyclase"/>
</dbReference>
<dbReference type="InterPro" id="IPR043128">
    <property type="entry name" value="Rev_trsase/Diguanyl_cyclase"/>
</dbReference>
<dbReference type="GO" id="GO:1902201">
    <property type="term" value="P:negative regulation of bacterial-type flagellum-dependent cell motility"/>
    <property type="evidence" value="ECO:0007669"/>
    <property type="project" value="TreeGrafter"/>
</dbReference>
<reference evidence="5" key="1">
    <citation type="submission" date="2016-10" db="EMBL/GenBank/DDBJ databases">
        <authorList>
            <person name="Varghese N."/>
            <person name="Submissions S."/>
        </authorList>
    </citation>
    <scope>NUCLEOTIDE SEQUENCE [LARGE SCALE GENOMIC DNA]</scope>
    <source>
        <strain evidence="5">DSM 23256</strain>
    </source>
</reference>
<dbReference type="CDD" id="cd01949">
    <property type="entry name" value="GGDEF"/>
    <property type="match status" value="1"/>
</dbReference>
<dbReference type="OrthoDB" id="9783388at2"/>
<proteinExistence type="predicted"/>
<dbReference type="SUPFAM" id="SSF55073">
    <property type="entry name" value="Nucleotide cyclase"/>
    <property type="match status" value="1"/>
</dbReference>
<keyword evidence="1" id="KW-0175">Coiled coil</keyword>
<feature type="transmembrane region" description="Helical" evidence="2">
    <location>
        <begin position="212"/>
        <end position="229"/>
    </location>
</feature>
<dbReference type="Pfam" id="PF00990">
    <property type="entry name" value="GGDEF"/>
    <property type="match status" value="1"/>
</dbReference>
<accession>A0A1G7MDL6</accession>
<evidence type="ECO:0000256" key="2">
    <source>
        <dbReference type="SAM" id="Phobius"/>
    </source>
</evidence>
<dbReference type="RefSeq" id="WP_093690663.1">
    <property type="nucleotide sequence ID" value="NZ_FNBU01000016.1"/>
</dbReference>
<dbReference type="Proteomes" id="UP000243333">
    <property type="component" value="Unassembled WGS sequence"/>
</dbReference>
<dbReference type="STRING" id="1123285.SAMN05660235_02112"/>
<feature type="transmembrane region" description="Helical" evidence="2">
    <location>
        <begin position="46"/>
        <end position="65"/>
    </location>
</feature>
<dbReference type="FunFam" id="3.30.70.270:FF:000001">
    <property type="entry name" value="Diguanylate cyclase domain protein"/>
    <property type="match status" value="1"/>
</dbReference>
<keyword evidence="2" id="KW-1133">Transmembrane helix</keyword>
<dbReference type="EMBL" id="FNBU01000016">
    <property type="protein sequence ID" value="SDF59654.1"/>
    <property type="molecule type" value="Genomic_DNA"/>
</dbReference>
<dbReference type="GO" id="GO:0043709">
    <property type="term" value="P:cell adhesion involved in single-species biofilm formation"/>
    <property type="evidence" value="ECO:0007669"/>
    <property type="project" value="TreeGrafter"/>
</dbReference>
<feature type="transmembrane region" description="Helical" evidence="2">
    <location>
        <begin position="111"/>
        <end position="134"/>
    </location>
</feature>
<dbReference type="InterPro" id="IPR029016">
    <property type="entry name" value="GAF-like_dom_sf"/>
</dbReference>
<dbReference type="SMART" id="SM00267">
    <property type="entry name" value="GGDEF"/>
    <property type="match status" value="1"/>
</dbReference>
<evidence type="ECO:0000259" key="3">
    <source>
        <dbReference type="PROSITE" id="PS50887"/>
    </source>
</evidence>
<dbReference type="PROSITE" id="PS50887">
    <property type="entry name" value="GGDEF"/>
    <property type="match status" value="1"/>
</dbReference>
<dbReference type="PANTHER" id="PTHR45138:SF9">
    <property type="entry name" value="DIGUANYLATE CYCLASE DGCM-RELATED"/>
    <property type="match status" value="1"/>
</dbReference>
<evidence type="ECO:0000313" key="5">
    <source>
        <dbReference type="Proteomes" id="UP000243333"/>
    </source>
</evidence>
<feature type="transmembrane region" description="Helical" evidence="2">
    <location>
        <begin position="77"/>
        <end position="99"/>
    </location>
</feature>